<accession>A0A2S3R0H5</accession>
<feature type="domain" description="UmuC" evidence="2">
    <location>
        <begin position="19"/>
        <end position="147"/>
    </location>
</feature>
<keyword evidence="1" id="KW-0227">DNA damage</keyword>
<organism evidence="3 4">
    <name type="scientific">Vibrio vulnificus</name>
    <dbReference type="NCBI Taxonomy" id="672"/>
    <lineage>
        <taxon>Bacteria</taxon>
        <taxon>Pseudomonadati</taxon>
        <taxon>Pseudomonadota</taxon>
        <taxon>Gammaproteobacteria</taxon>
        <taxon>Vibrionales</taxon>
        <taxon>Vibrionaceae</taxon>
        <taxon>Vibrio</taxon>
    </lineage>
</organism>
<name>A0A2S3R0H5_VIBVL</name>
<dbReference type="PANTHER" id="PTHR35369:SF2">
    <property type="entry name" value="BLR3025 PROTEIN"/>
    <property type="match status" value="1"/>
</dbReference>
<dbReference type="InterPro" id="IPR050356">
    <property type="entry name" value="SulA_CellDiv_inhibitor"/>
</dbReference>
<dbReference type="InterPro" id="IPR001126">
    <property type="entry name" value="UmuC"/>
</dbReference>
<gene>
    <name evidence="3" type="ORF">CRN52_15790</name>
</gene>
<evidence type="ECO:0000256" key="1">
    <source>
        <dbReference type="ARBA" id="ARBA00022763"/>
    </source>
</evidence>
<dbReference type="Pfam" id="PF00817">
    <property type="entry name" value="IMS"/>
    <property type="match status" value="1"/>
</dbReference>
<comment type="caution">
    <text evidence="3">The sequence shown here is derived from an EMBL/GenBank/DDBJ whole genome shotgun (WGS) entry which is preliminary data.</text>
</comment>
<proteinExistence type="predicted"/>
<dbReference type="PANTHER" id="PTHR35369">
    <property type="entry name" value="BLR3025 PROTEIN-RELATED"/>
    <property type="match status" value="1"/>
</dbReference>
<dbReference type="GO" id="GO:0016740">
    <property type="term" value="F:transferase activity"/>
    <property type="evidence" value="ECO:0007669"/>
    <property type="project" value="UniProtKB-KW"/>
</dbReference>
<dbReference type="SUPFAM" id="SSF56672">
    <property type="entry name" value="DNA/RNA polymerases"/>
    <property type="match status" value="1"/>
</dbReference>
<dbReference type="EMBL" id="PDGH01000112">
    <property type="protein sequence ID" value="POB45980.1"/>
    <property type="molecule type" value="Genomic_DNA"/>
</dbReference>
<sequence length="467" mass="53688">MNMHLWLYLSFPRLQTDSMLATQHPLAVVHPQSHQVVQINDLASDAGLAVGMGLASAATLCSQLQVIVYDEKLEHRKLKEIAQWLYFMTADLVLDPPSGLWVRVSHMLNLYQGLDNYWHTLSDHLATLAVSYHASTGFSPLSAKLLAKSGHPLISDNQTELLTKVKKHPLTFSELKATTIEKLQRIGIHTFDALLTLPLQELARRFDIELVNYIGKLTGQLKHPVDFYHPPSRFKQELELLFELDNVQWLEKPLEKLFRQLESYLTIRNKTAHELQLTLFQRNDLSKAISFHSAQGEYRSQQWQKLSALTLESTILQAPVTRLQLEVIREGEPNAHPTDLFSHRTGQLSRLELYSLLQAKLGADSIAILSLNHDPRPEKATRYQSTLTETPSEEIECRLLRPSFLLPAPEPLQHHVSLIHGPERIVSGWWDGDEIMRDYFIARTEQGQWLWVFRDQKKQWFLHGLFC</sequence>
<protein>
    <submittedName>
        <fullName evidence="3">Nucleotidyltransferase</fullName>
    </submittedName>
</protein>
<reference evidence="3 4" key="1">
    <citation type="journal article" date="2018" name="Front. Microbiol.">
        <title>Phylogeny of Vibrio vulnificus from the Analysis of the Core-Genome: Implications for Intra-Species Taxonomy.</title>
        <authorList>
            <person name="Roig F.J."/>
            <person name="Gonzalez-Candelas F."/>
            <person name="Sanjuan E."/>
            <person name="Fouz B."/>
            <person name="Feil E.J."/>
            <person name="Llorens C."/>
            <person name="Baker-Austin C."/>
            <person name="Oliver J.D."/>
            <person name="Danin-Poleg Y."/>
            <person name="Gibas C.J."/>
            <person name="Kashi Y."/>
            <person name="Gulig P.A."/>
            <person name="Morrison S.S."/>
            <person name="Amaro C."/>
        </authorList>
    </citation>
    <scope>NUCLEOTIDE SEQUENCE [LARGE SCALE GENOMIC DNA]</scope>
    <source>
        <strain evidence="3 4">CECT4608</strain>
    </source>
</reference>
<evidence type="ECO:0000313" key="4">
    <source>
        <dbReference type="Proteomes" id="UP000237466"/>
    </source>
</evidence>
<dbReference type="Proteomes" id="UP000237466">
    <property type="component" value="Unassembled WGS sequence"/>
</dbReference>
<dbReference type="CDD" id="cd03468">
    <property type="entry name" value="PolY_like"/>
    <property type="match status" value="1"/>
</dbReference>
<evidence type="ECO:0000313" key="3">
    <source>
        <dbReference type="EMBL" id="POB45980.1"/>
    </source>
</evidence>
<dbReference type="GO" id="GO:0006281">
    <property type="term" value="P:DNA repair"/>
    <property type="evidence" value="ECO:0007669"/>
    <property type="project" value="InterPro"/>
</dbReference>
<dbReference type="InterPro" id="IPR043502">
    <property type="entry name" value="DNA/RNA_pol_sf"/>
</dbReference>
<keyword evidence="3" id="KW-0808">Transferase</keyword>
<dbReference type="AlphaFoldDB" id="A0A2S3R0H5"/>
<evidence type="ECO:0000259" key="2">
    <source>
        <dbReference type="Pfam" id="PF00817"/>
    </source>
</evidence>